<organism evidence="1">
    <name type="scientific">Arion vulgaris</name>
    <dbReference type="NCBI Taxonomy" id="1028688"/>
    <lineage>
        <taxon>Eukaryota</taxon>
        <taxon>Metazoa</taxon>
        <taxon>Spiralia</taxon>
        <taxon>Lophotrochozoa</taxon>
        <taxon>Mollusca</taxon>
        <taxon>Gastropoda</taxon>
        <taxon>Heterobranchia</taxon>
        <taxon>Euthyneura</taxon>
        <taxon>Panpulmonata</taxon>
        <taxon>Eupulmonata</taxon>
        <taxon>Stylommatophora</taxon>
        <taxon>Helicina</taxon>
        <taxon>Arionoidea</taxon>
        <taxon>Arionidae</taxon>
        <taxon>Arion</taxon>
    </lineage>
</organism>
<protein>
    <submittedName>
        <fullName evidence="1">Uncharacterized protein</fullName>
    </submittedName>
</protein>
<feature type="non-terminal residue" evidence="1">
    <location>
        <position position="1"/>
    </location>
</feature>
<gene>
    <name evidence="1" type="primary">ORF183439</name>
</gene>
<sequence>ELSDGRVNYKDKLLIRFQLVQEGSILLLTNDRNCLSNQTSVPVRIGEPASVIFCVESSSQIYDYFYIRTNNNENTWNPHLSKLMTAKIILNPPKATINITFSHVEDKHIADIFYITVYAELSAGGVNYNDNLLIRFQLVQKDVSTAAVVTPEATNDQKAVTAISVQTSSIIDSAAATSKLTVASTASMDITVDTATITEPILTPTASCFSQSVSQCPKM</sequence>
<accession>A0A0B7BEX6</accession>
<reference evidence="1" key="1">
    <citation type="submission" date="2014-12" db="EMBL/GenBank/DDBJ databases">
        <title>Insight into the proteome of Arion vulgaris.</title>
        <authorList>
            <person name="Aradska J."/>
            <person name="Bulat T."/>
            <person name="Smidak R."/>
            <person name="Sarate P."/>
            <person name="Gangsoo J."/>
            <person name="Sialana F."/>
            <person name="Bilban M."/>
            <person name="Lubec G."/>
        </authorList>
    </citation>
    <scope>NUCLEOTIDE SEQUENCE</scope>
    <source>
        <tissue evidence="1">Skin</tissue>
    </source>
</reference>
<name>A0A0B7BEX6_9EUPU</name>
<proteinExistence type="predicted"/>
<feature type="non-terminal residue" evidence="1">
    <location>
        <position position="219"/>
    </location>
</feature>
<dbReference type="AlphaFoldDB" id="A0A0B7BEX6"/>
<evidence type="ECO:0000313" key="1">
    <source>
        <dbReference type="EMBL" id="CEK91523.1"/>
    </source>
</evidence>
<dbReference type="EMBL" id="HACG01044658">
    <property type="protein sequence ID" value="CEK91523.1"/>
    <property type="molecule type" value="Transcribed_RNA"/>
</dbReference>